<evidence type="ECO:0000313" key="8">
    <source>
        <dbReference type="EMBL" id="ORY75320.1"/>
    </source>
</evidence>
<dbReference type="InterPro" id="IPR051089">
    <property type="entry name" value="prtT"/>
</dbReference>
<dbReference type="CDD" id="cd00067">
    <property type="entry name" value="GAL4"/>
    <property type="match status" value="1"/>
</dbReference>
<sequence>MERASTTRDGTPSAIRRSVRACLTCRKTKNRCSGECPCERCSRLGKDCQFDRPDPTDGNSSRMQEEVDTLRAALARTVAALRERGHLPSDFSAFDSENGRHVSFADPSPSDTGAIRVSEGVEHSRKRSRGDSSASPRTGPDAAGSASPHSSLPYRAPDYPLKPYRFQLFESRAVSPVDDGLDLPNTAMQTEFEAVHSNAFSDRSNSRTLREPAPPPAFRNVIELQIISASEAEQLFAFYTTYCHPFFPILDLQTDTFESLSRGFPWTLNSCLFVACRAQVGSNPPTPLLERLMDEAQGIARASLFSITTQTADIQAMAILAAFSINAVLPASHAMSMGVEFQLHVALSTLSRNSRHFSPEDELGLAHGARTWLHLIVLQHSSGRGKGKSLRVVDNDSICRERLLGLTHHPSSNAFDVGLAAQVELITLQAHADASLAMLNSLRDFSTQGAGIIKGYCKDIQKLHIAWDLELNGRASDPVTPFVSRCMARTFKQAELEVIVGGIRGRSIRRALTDLTFRDLVVQARSLAMENLELLSGTGDSLYCMTHSMVLEASFCALLILKVTKVLPGGIELEKMIREIRSLSEMLQKTPGGEIFSRIVGSALSQAVPSVEAQDSTTSGAAPPIGLQELLIATQAPSMPNWLTVDNLNFDLDWPQIVPESQDFGWASGAPPNFNF</sequence>
<dbReference type="OrthoDB" id="4454541at2759"/>
<gene>
    <name evidence="8" type="ORF">BCR35DRAFT_353627</name>
</gene>
<dbReference type="InterPro" id="IPR036864">
    <property type="entry name" value="Zn2-C6_fun-type_DNA-bd_sf"/>
</dbReference>
<feature type="region of interest" description="Disordered" evidence="6">
    <location>
        <begin position="89"/>
        <end position="154"/>
    </location>
</feature>
<evidence type="ECO:0000256" key="5">
    <source>
        <dbReference type="ARBA" id="ARBA00023242"/>
    </source>
</evidence>
<keyword evidence="2" id="KW-0805">Transcription regulation</keyword>
<dbReference type="EMBL" id="MCGR01000038">
    <property type="protein sequence ID" value="ORY75320.1"/>
    <property type="molecule type" value="Genomic_DNA"/>
</dbReference>
<dbReference type="InterPro" id="IPR001138">
    <property type="entry name" value="Zn2Cys6_DnaBD"/>
</dbReference>
<keyword evidence="4" id="KW-0804">Transcription</keyword>
<dbReference type="PROSITE" id="PS50048">
    <property type="entry name" value="ZN2_CY6_FUNGAL_2"/>
    <property type="match status" value="1"/>
</dbReference>
<evidence type="ECO:0000256" key="3">
    <source>
        <dbReference type="ARBA" id="ARBA00023125"/>
    </source>
</evidence>
<feature type="domain" description="Zn(2)-C6 fungal-type" evidence="7">
    <location>
        <begin position="21"/>
        <end position="50"/>
    </location>
</feature>
<comment type="caution">
    <text evidence="8">The sequence shown here is derived from an EMBL/GenBank/DDBJ whole genome shotgun (WGS) entry which is preliminary data.</text>
</comment>
<evidence type="ECO:0000256" key="4">
    <source>
        <dbReference type="ARBA" id="ARBA00023163"/>
    </source>
</evidence>
<dbReference type="AlphaFoldDB" id="A0A1Y2EUS5"/>
<dbReference type="SMART" id="SM00066">
    <property type="entry name" value="GAL4"/>
    <property type="match status" value="1"/>
</dbReference>
<evidence type="ECO:0000313" key="9">
    <source>
        <dbReference type="Proteomes" id="UP000193467"/>
    </source>
</evidence>
<dbReference type="GO" id="GO:0000976">
    <property type="term" value="F:transcription cis-regulatory region binding"/>
    <property type="evidence" value="ECO:0007669"/>
    <property type="project" value="TreeGrafter"/>
</dbReference>
<dbReference type="GO" id="GO:0008270">
    <property type="term" value="F:zinc ion binding"/>
    <property type="evidence" value="ECO:0007669"/>
    <property type="project" value="InterPro"/>
</dbReference>
<dbReference type="Gene3D" id="4.10.240.10">
    <property type="entry name" value="Zn(2)-C6 fungal-type DNA-binding domain"/>
    <property type="match status" value="1"/>
</dbReference>
<dbReference type="PROSITE" id="PS00463">
    <property type="entry name" value="ZN2_CY6_FUNGAL_1"/>
    <property type="match status" value="1"/>
</dbReference>
<protein>
    <recommendedName>
        <fullName evidence="7">Zn(2)-C6 fungal-type domain-containing protein</fullName>
    </recommendedName>
</protein>
<keyword evidence="9" id="KW-1185">Reference proteome</keyword>
<dbReference type="Proteomes" id="UP000193467">
    <property type="component" value="Unassembled WGS sequence"/>
</dbReference>
<evidence type="ECO:0000256" key="2">
    <source>
        <dbReference type="ARBA" id="ARBA00023015"/>
    </source>
</evidence>
<name>A0A1Y2EUS5_9BASI</name>
<dbReference type="SUPFAM" id="SSF57701">
    <property type="entry name" value="Zn2/Cys6 DNA-binding domain"/>
    <property type="match status" value="1"/>
</dbReference>
<evidence type="ECO:0000259" key="7">
    <source>
        <dbReference type="PROSITE" id="PS50048"/>
    </source>
</evidence>
<dbReference type="STRING" id="106004.A0A1Y2EUS5"/>
<organism evidence="8 9">
    <name type="scientific">Leucosporidium creatinivorum</name>
    <dbReference type="NCBI Taxonomy" id="106004"/>
    <lineage>
        <taxon>Eukaryota</taxon>
        <taxon>Fungi</taxon>
        <taxon>Dikarya</taxon>
        <taxon>Basidiomycota</taxon>
        <taxon>Pucciniomycotina</taxon>
        <taxon>Microbotryomycetes</taxon>
        <taxon>Leucosporidiales</taxon>
        <taxon>Leucosporidium</taxon>
    </lineage>
</organism>
<dbReference type="CDD" id="cd12148">
    <property type="entry name" value="fungal_TF_MHR"/>
    <property type="match status" value="1"/>
</dbReference>
<keyword evidence="3" id="KW-0238">DNA-binding</keyword>
<reference evidence="8 9" key="1">
    <citation type="submission" date="2016-07" db="EMBL/GenBank/DDBJ databases">
        <title>Pervasive Adenine N6-methylation of Active Genes in Fungi.</title>
        <authorList>
            <consortium name="DOE Joint Genome Institute"/>
            <person name="Mondo S.J."/>
            <person name="Dannebaum R.O."/>
            <person name="Kuo R.C."/>
            <person name="Labutti K."/>
            <person name="Haridas S."/>
            <person name="Kuo A."/>
            <person name="Salamov A."/>
            <person name="Ahrendt S.R."/>
            <person name="Lipzen A."/>
            <person name="Sullivan W."/>
            <person name="Andreopoulos W.B."/>
            <person name="Clum A."/>
            <person name="Lindquist E."/>
            <person name="Daum C."/>
            <person name="Ramamoorthy G.K."/>
            <person name="Gryganskyi A."/>
            <person name="Culley D."/>
            <person name="Magnuson J.K."/>
            <person name="James T.Y."/>
            <person name="O'Malley M.A."/>
            <person name="Stajich J.E."/>
            <person name="Spatafora J.W."/>
            <person name="Visel A."/>
            <person name="Grigoriev I.V."/>
        </authorList>
    </citation>
    <scope>NUCLEOTIDE SEQUENCE [LARGE SCALE GENOMIC DNA]</scope>
    <source>
        <strain evidence="8 9">62-1032</strain>
    </source>
</reference>
<accession>A0A1Y2EUS5</accession>
<dbReference type="Pfam" id="PF00172">
    <property type="entry name" value="Zn_clus"/>
    <property type="match status" value="1"/>
</dbReference>
<dbReference type="InParanoid" id="A0A1Y2EUS5"/>
<dbReference type="PANTHER" id="PTHR31845:SF17">
    <property type="entry name" value="ZN(II)2CYS6 TRANSCRIPTION FACTOR (EUROFUNG)"/>
    <property type="match status" value="1"/>
</dbReference>
<dbReference type="PANTHER" id="PTHR31845">
    <property type="entry name" value="FINGER DOMAIN PROTEIN, PUTATIVE-RELATED"/>
    <property type="match status" value="1"/>
</dbReference>
<proteinExistence type="predicted"/>
<keyword evidence="5" id="KW-0539">Nucleus</keyword>
<dbReference type="GO" id="GO:0000981">
    <property type="term" value="F:DNA-binding transcription factor activity, RNA polymerase II-specific"/>
    <property type="evidence" value="ECO:0007669"/>
    <property type="project" value="InterPro"/>
</dbReference>
<evidence type="ECO:0000256" key="1">
    <source>
        <dbReference type="ARBA" id="ARBA00004123"/>
    </source>
</evidence>
<dbReference type="GO" id="GO:0005634">
    <property type="term" value="C:nucleus"/>
    <property type="evidence" value="ECO:0007669"/>
    <property type="project" value="UniProtKB-SubCell"/>
</dbReference>
<evidence type="ECO:0000256" key="6">
    <source>
        <dbReference type="SAM" id="MobiDB-lite"/>
    </source>
</evidence>
<comment type="subcellular location">
    <subcellularLocation>
        <location evidence="1">Nucleus</location>
    </subcellularLocation>
</comment>